<proteinExistence type="predicted"/>
<name>A0AAE3YMX7_9ACTN</name>
<accession>A0AAE3YMX7</accession>
<dbReference type="RefSeq" id="WP_310366093.1">
    <property type="nucleotide sequence ID" value="NZ_JAVDYB010000001.1"/>
</dbReference>
<dbReference type="InterPro" id="IPR036465">
    <property type="entry name" value="vWFA_dom_sf"/>
</dbReference>
<keyword evidence="1" id="KW-0472">Membrane</keyword>
<evidence type="ECO:0000313" key="2">
    <source>
        <dbReference type="EMBL" id="MDR7275296.1"/>
    </source>
</evidence>
<gene>
    <name evidence="2" type="ORF">J2S41_002074</name>
</gene>
<feature type="transmembrane region" description="Helical" evidence="1">
    <location>
        <begin position="7"/>
        <end position="28"/>
    </location>
</feature>
<evidence type="ECO:0000313" key="3">
    <source>
        <dbReference type="Proteomes" id="UP001183643"/>
    </source>
</evidence>
<keyword evidence="3" id="KW-1185">Reference proteome</keyword>
<evidence type="ECO:0000256" key="1">
    <source>
        <dbReference type="SAM" id="Phobius"/>
    </source>
</evidence>
<sequence>MSRTRRWVLVVGVFAAVAAVVIGTAVVLRGVPEHRITFLVDSSVPASGDLGAVGAAVRAAAGNTGDRDSLALRRFGGECGGAGTTEELVAAGTGNTQRINDAMGTVEAAGRPTLLDGVLAAIGDFDRRYPFRGRLSNRIIVVAHHGADACTQDQAAVSARIERELRDSGLDLDFRFVGFAVPEAERDSFTLLAGAAGAGTPVFPQTPEALAAVLEQLTVPELPEASEITLPAPPDPTAGWTAFASADQGYSLRHPPSWVSEECRIDTVYNHWLAESAELIPECVPTDFLFYRVWIRTGEAVGAIQPPSPDAFTGLEVSRVTTAAGAGGQRSSGVLTSEGFGAQGPGDRLVTYVFDAGPTRYTVNLAVYRDDRAADQLIADFDLMVMNTLRLGG</sequence>
<reference evidence="2" key="1">
    <citation type="submission" date="2023-07" db="EMBL/GenBank/DDBJ databases">
        <title>Sequencing the genomes of 1000 actinobacteria strains.</title>
        <authorList>
            <person name="Klenk H.-P."/>
        </authorList>
    </citation>
    <scope>NUCLEOTIDE SEQUENCE</scope>
    <source>
        <strain evidence="2">DSM 44707</strain>
    </source>
</reference>
<dbReference type="Proteomes" id="UP001183643">
    <property type="component" value="Unassembled WGS sequence"/>
</dbReference>
<evidence type="ECO:0008006" key="4">
    <source>
        <dbReference type="Google" id="ProtNLM"/>
    </source>
</evidence>
<dbReference type="Gene3D" id="3.40.50.410">
    <property type="entry name" value="von Willebrand factor, type A domain"/>
    <property type="match status" value="1"/>
</dbReference>
<protein>
    <recommendedName>
        <fullName evidence="4">VWFA domain-containing protein</fullName>
    </recommendedName>
</protein>
<keyword evidence="1" id="KW-1133">Transmembrane helix</keyword>
<dbReference type="AlphaFoldDB" id="A0AAE3YMX7"/>
<organism evidence="2 3">
    <name type="scientific">Catenuloplanes atrovinosus</name>
    <dbReference type="NCBI Taxonomy" id="137266"/>
    <lineage>
        <taxon>Bacteria</taxon>
        <taxon>Bacillati</taxon>
        <taxon>Actinomycetota</taxon>
        <taxon>Actinomycetes</taxon>
        <taxon>Micromonosporales</taxon>
        <taxon>Micromonosporaceae</taxon>
        <taxon>Catenuloplanes</taxon>
    </lineage>
</organism>
<comment type="caution">
    <text evidence="2">The sequence shown here is derived from an EMBL/GenBank/DDBJ whole genome shotgun (WGS) entry which is preliminary data.</text>
</comment>
<keyword evidence="1" id="KW-0812">Transmembrane</keyword>
<dbReference type="EMBL" id="JAVDYB010000001">
    <property type="protein sequence ID" value="MDR7275296.1"/>
    <property type="molecule type" value="Genomic_DNA"/>
</dbReference>